<sequence>MQKHHNKTIHGQSKDSGSGSATKKPQNKRRFVFLKKKKNLVLKNVARRPLASIDNKRSFVDRKRSEIERLSVLNETKEKVEEAKKMFENKENKMTTKETEQRAIEETLEDKENNVSVEDKSYSPNTMKRRALQPLTPKKSPKNKSETLESELKKIGENRRKAFPQSAKKQKTTKPFSAEVRIGEDLRLKSLQSEDPKEVKSDPLLSSDKLSLASDSDQTSENLSSAKSSGHKNSRPLSYGDIVRRGKRFYSKNFELHSENLPSSTSSMFG</sequence>
<feature type="region of interest" description="Disordered" evidence="1">
    <location>
        <begin position="106"/>
        <end position="242"/>
    </location>
</feature>
<evidence type="ECO:0000313" key="3">
    <source>
        <dbReference type="Proteomes" id="UP001439008"/>
    </source>
</evidence>
<protein>
    <recommendedName>
        <fullName evidence="4">Shugoshin C-terminal domain-containing protein</fullName>
    </recommendedName>
</protein>
<evidence type="ECO:0000313" key="2">
    <source>
        <dbReference type="EMBL" id="MES1922418.1"/>
    </source>
</evidence>
<name>A0ABV2ASP6_9EUKA</name>
<feature type="compositionally biased region" description="Basic and acidic residues" evidence="1">
    <location>
        <begin position="143"/>
        <end position="160"/>
    </location>
</feature>
<dbReference type="Proteomes" id="UP001439008">
    <property type="component" value="Unassembled WGS sequence"/>
</dbReference>
<keyword evidence="3" id="KW-1185">Reference proteome</keyword>
<feature type="compositionally biased region" description="Polar residues" evidence="1">
    <location>
        <begin position="9"/>
        <end position="24"/>
    </location>
</feature>
<feature type="compositionally biased region" description="Basic and acidic residues" evidence="1">
    <location>
        <begin position="181"/>
        <end position="201"/>
    </location>
</feature>
<comment type="caution">
    <text evidence="2">The sequence shown here is derived from an EMBL/GenBank/DDBJ whole genome shotgun (WGS) entry which is preliminary data.</text>
</comment>
<feature type="region of interest" description="Disordered" evidence="1">
    <location>
        <begin position="1"/>
        <end position="30"/>
    </location>
</feature>
<evidence type="ECO:0008006" key="4">
    <source>
        <dbReference type="Google" id="ProtNLM"/>
    </source>
</evidence>
<proteinExistence type="predicted"/>
<feature type="compositionally biased region" description="Low complexity" evidence="1">
    <location>
        <begin position="202"/>
        <end position="217"/>
    </location>
</feature>
<evidence type="ECO:0000256" key="1">
    <source>
        <dbReference type="SAM" id="MobiDB-lite"/>
    </source>
</evidence>
<accession>A0ABV2ASP6</accession>
<feature type="non-terminal residue" evidence="2">
    <location>
        <position position="270"/>
    </location>
</feature>
<feature type="compositionally biased region" description="Polar residues" evidence="1">
    <location>
        <begin position="219"/>
        <end position="228"/>
    </location>
</feature>
<organism evidence="2 3">
    <name type="scientific">Bonamia ostreae</name>
    <dbReference type="NCBI Taxonomy" id="126728"/>
    <lineage>
        <taxon>Eukaryota</taxon>
        <taxon>Sar</taxon>
        <taxon>Rhizaria</taxon>
        <taxon>Endomyxa</taxon>
        <taxon>Ascetosporea</taxon>
        <taxon>Haplosporida</taxon>
        <taxon>Bonamia</taxon>
    </lineage>
</organism>
<feature type="compositionally biased region" description="Basic and acidic residues" evidence="1">
    <location>
        <begin position="106"/>
        <end position="121"/>
    </location>
</feature>
<reference evidence="2 3" key="1">
    <citation type="journal article" date="2024" name="BMC Biol.">
        <title>Comparative genomics of Ascetosporea gives new insight into the evolutionary basis for animal parasitism in Rhizaria.</title>
        <authorList>
            <person name="Hiltunen Thoren M."/>
            <person name="Onut-Brannstrom I."/>
            <person name="Alfjorden A."/>
            <person name="Peckova H."/>
            <person name="Swords F."/>
            <person name="Hooper C."/>
            <person name="Holzer A.S."/>
            <person name="Bass D."/>
            <person name="Burki F."/>
        </authorList>
    </citation>
    <scope>NUCLEOTIDE SEQUENCE [LARGE SCALE GENOMIC DNA]</scope>
    <source>
        <strain evidence="2">20-A016</strain>
    </source>
</reference>
<dbReference type="EMBL" id="JBDODL010002760">
    <property type="protein sequence ID" value="MES1922418.1"/>
    <property type="molecule type" value="Genomic_DNA"/>
</dbReference>
<gene>
    <name evidence="2" type="ORF">MHBO_003929</name>
</gene>